<keyword evidence="2" id="KW-1185">Reference proteome</keyword>
<proteinExistence type="predicted"/>
<accession>A0A1X9YR46</accession>
<dbReference type="OrthoDB" id="788968at2"/>
<dbReference type="InterPro" id="IPR045921">
    <property type="entry name" value="DUF6340"/>
</dbReference>
<dbReference type="KEGG" id="pact:CA264_07765"/>
<dbReference type="Proteomes" id="UP000266292">
    <property type="component" value="Chromosome"/>
</dbReference>
<evidence type="ECO:0000313" key="2">
    <source>
        <dbReference type="Proteomes" id="UP000266292"/>
    </source>
</evidence>
<evidence type="ECO:0000313" key="1">
    <source>
        <dbReference type="EMBL" id="ARS35343.1"/>
    </source>
</evidence>
<dbReference type="Pfam" id="PF19867">
    <property type="entry name" value="DUF6340"/>
    <property type="match status" value="1"/>
</dbReference>
<protein>
    <recommendedName>
        <fullName evidence="3">Tetratricopeptide repeat protein</fullName>
    </recommendedName>
</protein>
<name>A0A1X9YR46_9BACT</name>
<sequence length="278" mass="31108">MAPEVKVSPEQWKVAVINGFDPAALDINRQGKAQAIAEGAYHAYEGVLHAVENDDSFVLVHEDSLFQGVTGDLQPQHVQDLYMRHPHHLLLVLENFNVSFDKEVERVQDENQEVEKIAHYTLQTTATWAMFDSTGLLLDRSTITRQEPYDSRTVISGLLAIGPSYANAIETVNALSHQIGAAYWSRLYPRSGTFTRTLYTNSALSPAVLLMHQRHWDEAIEHLQPLTTSESKSLSGKAAHNLAVAYEQKGKLEEAKKWAVFAKARGAKLANQLLLMYK</sequence>
<organism evidence="1 2">
    <name type="scientific">Pontibacter actiniarum</name>
    <dbReference type="NCBI Taxonomy" id="323450"/>
    <lineage>
        <taxon>Bacteria</taxon>
        <taxon>Pseudomonadati</taxon>
        <taxon>Bacteroidota</taxon>
        <taxon>Cytophagia</taxon>
        <taxon>Cytophagales</taxon>
        <taxon>Hymenobacteraceae</taxon>
        <taxon>Pontibacter</taxon>
    </lineage>
</organism>
<reference evidence="2" key="1">
    <citation type="submission" date="2017-05" db="EMBL/GenBank/DDBJ databases">
        <authorList>
            <person name="Ray J."/>
            <person name="Price M."/>
            <person name="Deutschbauer A."/>
        </authorList>
    </citation>
    <scope>NUCLEOTIDE SEQUENCE [LARGE SCALE GENOMIC DNA]</scope>
    <source>
        <strain evidence="2">DSM 19842</strain>
    </source>
</reference>
<dbReference type="EMBL" id="CP021235">
    <property type="protein sequence ID" value="ARS35343.1"/>
    <property type="molecule type" value="Genomic_DNA"/>
</dbReference>
<dbReference type="STRING" id="709015.GCA_000472485_01558"/>
<dbReference type="InterPro" id="IPR011990">
    <property type="entry name" value="TPR-like_helical_dom_sf"/>
</dbReference>
<evidence type="ECO:0008006" key="3">
    <source>
        <dbReference type="Google" id="ProtNLM"/>
    </source>
</evidence>
<gene>
    <name evidence="1" type="ORF">CA264_07765</name>
</gene>
<dbReference type="SUPFAM" id="SSF48452">
    <property type="entry name" value="TPR-like"/>
    <property type="match status" value="1"/>
</dbReference>
<dbReference type="Gene3D" id="1.25.40.10">
    <property type="entry name" value="Tetratricopeptide repeat domain"/>
    <property type="match status" value="1"/>
</dbReference>
<dbReference type="AlphaFoldDB" id="A0A1X9YR46"/>